<comment type="catalytic activity">
    <reaction evidence="16">
        <text>L-lysyl-[protein] + acetyl-CoA = N(6)-acetyl-L-lysyl-[protein] + CoA + H(+)</text>
        <dbReference type="Rhea" id="RHEA:45948"/>
        <dbReference type="Rhea" id="RHEA-COMP:9752"/>
        <dbReference type="Rhea" id="RHEA-COMP:10731"/>
        <dbReference type="ChEBI" id="CHEBI:15378"/>
        <dbReference type="ChEBI" id="CHEBI:29969"/>
        <dbReference type="ChEBI" id="CHEBI:57287"/>
        <dbReference type="ChEBI" id="CHEBI:57288"/>
        <dbReference type="ChEBI" id="CHEBI:61930"/>
    </reaction>
    <physiologicalReaction direction="left-to-right" evidence="16">
        <dbReference type="Rhea" id="RHEA:45949"/>
    </physiologicalReaction>
</comment>
<evidence type="ECO:0000256" key="6">
    <source>
        <dbReference type="ARBA" id="ARBA00022723"/>
    </source>
</evidence>
<keyword evidence="9" id="KW-0156">Chromatin regulator</keyword>
<evidence type="ECO:0000256" key="15">
    <source>
        <dbReference type="ARBA" id="ARBA00023242"/>
    </source>
</evidence>
<comment type="subcellular location">
    <subcellularLocation>
        <location evidence="2">Mitochondrion</location>
    </subcellularLocation>
    <subcellularLocation>
        <location evidence="1 20">Nucleus</location>
    </subcellularLocation>
</comment>
<feature type="region of interest" description="Disordered" evidence="21">
    <location>
        <begin position="1"/>
        <end position="44"/>
    </location>
</feature>
<comment type="catalytic activity">
    <reaction evidence="17">
        <text>propanoyl-CoA + L-lysyl-[protein] = N(6)-propanoyl-L-lysyl-[protein] + CoA + H(+)</text>
        <dbReference type="Rhea" id="RHEA:54020"/>
        <dbReference type="Rhea" id="RHEA-COMP:9752"/>
        <dbReference type="Rhea" id="RHEA-COMP:13758"/>
        <dbReference type="ChEBI" id="CHEBI:15378"/>
        <dbReference type="ChEBI" id="CHEBI:29969"/>
        <dbReference type="ChEBI" id="CHEBI:57287"/>
        <dbReference type="ChEBI" id="CHEBI:57392"/>
        <dbReference type="ChEBI" id="CHEBI:138019"/>
    </reaction>
    <physiologicalReaction direction="left-to-right" evidence="17">
        <dbReference type="Rhea" id="RHEA:54021"/>
    </physiologicalReaction>
</comment>
<comment type="catalytic activity">
    <reaction evidence="20">
        <text>L-lysyl-[protein] + acetyl-CoA = N(6)-acetyl-L-lysyl-[protein] + CoA + H(+)</text>
        <dbReference type="Rhea" id="RHEA:45948"/>
        <dbReference type="Rhea" id="RHEA-COMP:9752"/>
        <dbReference type="Rhea" id="RHEA-COMP:10731"/>
        <dbReference type="ChEBI" id="CHEBI:15378"/>
        <dbReference type="ChEBI" id="CHEBI:29969"/>
        <dbReference type="ChEBI" id="CHEBI:57287"/>
        <dbReference type="ChEBI" id="CHEBI:57288"/>
        <dbReference type="ChEBI" id="CHEBI:61930"/>
        <dbReference type="EC" id="2.3.1.48"/>
    </reaction>
</comment>
<dbReference type="OrthoDB" id="787137at2759"/>
<dbReference type="GO" id="GO:0022008">
    <property type="term" value="P:neurogenesis"/>
    <property type="evidence" value="ECO:0007669"/>
    <property type="project" value="UniProtKB-ARBA"/>
</dbReference>
<comment type="subunit">
    <text evidence="18">Component of a multisubunit histone acetyltransferase complex (MSL) at least composed of the MOF/KAT8, MSL1/hampin, MSL2L1 and MSL3L1. Component of the NSL complex at least composed of MOF/KAT8, KANSL1, KANSL2, KANSL3, MCRS1, PHF20, OGT1/OGT, WDR5 and HCFC1. Component of some MLL1/MLL complex, at least composed of the core components KMT2A/MLL1, ASH2L, HCFC1, WDR5 and RBBP5, as well as the facultative components BACC1, CHD8, E2F6, HSP70, INO80C, KANSL1, LAS1L, MAX, MCRS1, MGA, MOF/KAT8, PELP1, PHF20, PRP31, RING2, RUVB1/TIP49A, RUVB2/TIP49B, SENP3, TAF1, TAF4, TAF6, TAF7, TAF9 and TEX10. Interacts with the chromodomain of MORF4L1/MRG15. Interacts with ATM (via its Tudor-knot domain); possibly regulating the activity of ATM. Interacts with NELFD.</text>
</comment>
<dbReference type="GO" id="GO:0044545">
    <property type="term" value="C:NSL complex"/>
    <property type="evidence" value="ECO:0007669"/>
    <property type="project" value="UniProtKB-ARBA"/>
</dbReference>
<gene>
    <name evidence="23" type="ORF">GWI33_017262</name>
</gene>
<dbReference type="InterPro" id="IPR016181">
    <property type="entry name" value="Acyl_CoA_acyltransferase"/>
</dbReference>
<evidence type="ECO:0000256" key="4">
    <source>
        <dbReference type="ARBA" id="ARBA00022553"/>
    </source>
</evidence>
<evidence type="ECO:0000313" key="24">
    <source>
        <dbReference type="Proteomes" id="UP000625711"/>
    </source>
</evidence>
<evidence type="ECO:0000259" key="22">
    <source>
        <dbReference type="PROSITE" id="PS51726"/>
    </source>
</evidence>
<dbReference type="Gene3D" id="3.40.630.30">
    <property type="match status" value="1"/>
</dbReference>
<dbReference type="Proteomes" id="UP000625711">
    <property type="component" value="Unassembled WGS sequence"/>
</dbReference>
<dbReference type="GO" id="GO:0005705">
    <property type="term" value="C:polytene chromosome interband"/>
    <property type="evidence" value="ECO:0007669"/>
    <property type="project" value="UniProtKB-ARBA"/>
</dbReference>
<evidence type="ECO:0000256" key="9">
    <source>
        <dbReference type="ARBA" id="ARBA00022853"/>
    </source>
</evidence>
<feature type="active site" description="Proton donor/acceptor" evidence="19">
    <location>
        <position position="347"/>
    </location>
</feature>
<evidence type="ECO:0000256" key="10">
    <source>
        <dbReference type="ARBA" id="ARBA00022990"/>
    </source>
</evidence>
<dbReference type="InterPro" id="IPR016197">
    <property type="entry name" value="Chromo-like_dom_sf"/>
</dbReference>
<reference evidence="23" key="1">
    <citation type="submission" date="2020-08" db="EMBL/GenBank/DDBJ databases">
        <title>Genome sequencing and assembly of the red palm weevil Rhynchophorus ferrugineus.</title>
        <authorList>
            <person name="Dias G.B."/>
            <person name="Bergman C.M."/>
            <person name="Manee M."/>
        </authorList>
    </citation>
    <scope>NUCLEOTIDE SEQUENCE</scope>
    <source>
        <strain evidence="23">AA-2017</strain>
        <tissue evidence="23">Whole larva</tissue>
    </source>
</reference>
<dbReference type="Gene3D" id="2.30.30.140">
    <property type="match status" value="1"/>
</dbReference>
<evidence type="ECO:0000256" key="1">
    <source>
        <dbReference type="ARBA" id="ARBA00004123"/>
    </source>
</evidence>
<dbReference type="SUPFAM" id="SSF54160">
    <property type="entry name" value="Chromo domain-like"/>
    <property type="match status" value="1"/>
</dbReference>
<dbReference type="GO" id="GO:1903108">
    <property type="term" value="P:regulation of mitochondrial transcription"/>
    <property type="evidence" value="ECO:0007669"/>
    <property type="project" value="UniProtKB-ARBA"/>
</dbReference>
<dbReference type="CDD" id="cd04301">
    <property type="entry name" value="NAT_SF"/>
    <property type="match status" value="1"/>
</dbReference>
<dbReference type="GO" id="GO:0140861">
    <property type="term" value="P:DNA repair-dependent chromatin remodeling"/>
    <property type="evidence" value="ECO:0007669"/>
    <property type="project" value="UniProtKB-ARBA"/>
</dbReference>
<organism evidence="23 24">
    <name type="scientific">Rhynchophorus ferrugineus</name>
    <name type="common">Red palm weevil</name>
    <name type="synonym">Curculio ferrugineus</name>
    <dbReference type="NCBI Taxonomy" id="354439"/>
    <lineage>
        <taxon>Eukaryota</taxon>
        <taxon>Metazoa</taxon>
        <taxon>Ecdysozoa</taxon>
        <taxon>Arthropoda</taxon>
        <taxon>Hexapoda</taxon>
        <taxon>Insecta</taxon>
        <taxon>Pterygota</taxon>
        <taxon>Neoptera</taxon>
        <taxon>Endopterygota</taxon>
        <taxon>Coleoptera</taxon>
        <taxon>Polyphaga</taxon>
        <taxon>Cucujiformia</taxon>
        <taxon>Curculionidae</taxon>
        <taxon>Dryophthorinae</taxon>
        <taxon>Rhynchophorus</taxon>
    </lineage>
</organism>
<dbReference type="Pfam" id="PF01853">
    <property type="entry name" value="MOZ_SAS"/>
    <property type="match status" value="1"/>
</dbReference>
<dbReference type="GO" id="GO:0045595">
    <property type="term" value="P:regulation of cell differentiation"/>
    <property type="evidence" value="ECO:0007669"/>
    <property type="project" value="UniProtKB-ARBA"/>
</dbReference>
<dbReference type="PROSITE" id="PS51726">
    <property type="entry name" value="MYST_HAT"/>
    <property type="match status" value="1"/>
</dbReference>
<dbReference type="GO" id="GO:0005739">
    <property type="term" value="C:mitochondrion"/>
    <property type="evidence" value="ECO:0007669"/>
    <property type="project" value="UniProtKB-SubCell"/>
</dbReference>
<evidence type="ECO:0000256" key="19">
    <source>
        <dbReference type="PIRSR" id="PIRSR602717-51"/>
    </source>
</evidence>
<name>A0A834M9B9_RHYFE</name>
<dbReference type="GO" id="GO:0046972">
    <property type="term" value="F:histone H4K16 acetyltransferase activity"/>
    <property type="evidence" value="ECO:0007669"/>
    <property type="project" value="UniProtKB-ARBA"/>
</dbReference>
<dbReference type="InterPro" id="IPR040706">
    <property type="entry name" value="Zf-MYST"/>
</dbReference>
<evidence type="ECO:0000256" key="5">
    <source>
        <dbReference type="ARBA" id="ARBA00022679"/>
    </source>
</evidence>
<dbReference type="FunFam" id="1.10.10.10:FF:000022">
    <property type="entry name" value="Histone acetyltransferase"/>
    <property type="match status" value="1"/>
</dbReference>
<feature type="compositionally biased region" description="Basic and acidic residues" evidence="21">
    <location>
        <begin position="17"/>
        <end position="26"/>
    </location>
</feature>
<dbReference type="PANTHER" id="PTHR10615:SF82">
    <property type="entry name" value="HISTONE ACETYLTRANSFERASE KAT8"/>
    <property type="match status" value="1"/>
</dbReference>
<dbReference type="Gene3D" id="3.30.60.60">
    <property type="entry name" value="N-acetyl transferase-like"/>
    <property type="match status" value="1"/>
</dbReference>
<keyword evidence="15 20" id="KW-0539">Nucleus</keyword>
<keyword evidence="4" id="KW-0597">Phosphoprotein</keyword>
<dbReference type="InterPro" id="IPR002717">
    <property type="entry name" value="HAT_MYST-type"/>
</dbReference>
<evidence type="ECO:0000256" key="20">
    <source>
        <dbReference type="RuleBase" id="RU361211"/>
    </source>
</evidence>
<dbReference type="Pfam" id="PF11717">
    <property type="entry name" value="Tudor-knot"/>
    <property type="match status" value="1"/>
</dbReference>
<dbReference type="GO" id="GO:0005634">
    <property type="term" value="C:nucleus"/>
    <property type="evidence" value="ECO:0007669"/>
    <property type="project" value="UniProtKB-SubCell"/>
</dbReference>
<evidence type="ECO:0000256" key="8">
    <source>
        <dbReference type="ARBA" id="ARBA00022833"/>
    </source>
</evidence>
<dbReference type="GO" id="GO:0030097">
    <property type="term" value="P:hemopoiesis"/>
    <property type="evidence" value="ECO:0007669"/>
    <property type="project" value="UniProtKB-ARBA"/>
</dbReference>
<dbReference type="GO" id="GO:0040029">
    <property type="term" value="P:epigenetic regulation of gene expression"/>
    <property type="evidence" value="ECO:0007669"/>
    <property type="project" value="UniProtKB-ARBA"/>
</dbReference>
<dbReference type="PANTHER" id="PTHR10615">
    <property type="entry name" value="HISTONE ACETYLTRANSFERASE"/>
    <property type="match status" value="1"/>
</dbReference>
<proteinExistence type="inferred from homology"/>
<dbReference type="GO" id="GO:0035267">
    <property type="term" value="C:NuA4 histone acetyltransferase complex"/>
    <property type="evidence" value="ECO:0007669"/>
    <property type="project" value="TreeGrafter"/>
</dbReference>
<dbReference type="Pfam" id="PF17772">
    <property type="entry name" value="zf-MYST"/>
    <property type="match status" value="1"/>
</dbReference>
<evidence type="ECO:0000256" key="14">
    <source>
        <dbReference type="ARBA" id="ARBA00023163"/>
    </source>
</evidence>
<comment type="caution">
    <text evidence="23">The sequence shown here is derived from an EMBL/GenBank/DDBJ whole genome shotgun (WGS) entry which is preliminary data.</text>
</comment>
<sequence length="455" mass="53737">MADSDKSTGSAEVTNEIMRKKSESENSKTTIQDEDSESAEEQPLDNGIHYLVRRSDNSWYPAEIIESRYNEIDRQYEYYVHYEGFNRRLDEWVPRGRIMSSTFNLTDGQKMTDLKTWKERPVITDLLSDSSDRKITRNQKRRHDEINHIQKTYAEMDPTTAALEKEHEQITKVKYIDRIQIGRFEIDTWYFSPYPEEYGRQSKLWICEYCLKYMRLEKSYRYHMSECTWRQPVGKEIYRKGTLSVYEVDGKDHKVYCQNLCLLAKLFLDHKTLYFDVEPFLFYILCEVDKQGAHIVGYFSKEKESPDGNNVACILTLPPYQRQGYGKLLIAFSYELSKLEETVGSPEQPLSDLGKLSYRSYWSWVLLEILRDFRGIISIKDLSQMTSITQTDIISTLQSMNMVKYWKGQHVICVTAKLVDEHIRSSQYKRPRLCVDSNALRWSPRRHVNNKIGKK</sequence>
<evidence type="ECO:0000256" key="2">
    <source>
        <dbReference type="ARBA" id="ARBA00004173"/>
    </source>
</evidence>
<accession>A0A834M9B9</accession>
<dbReference type="EMBL" id="JAACXV010014191">
    <property type="protein sequence ID" value="KAF7269744.1"/>
    <property type="molecule type" value="Genomic_DNA"/>
</dbReference>
<evidence type="ECO:0000256" key="13">
    <source>
        <dbReference type="ARBA" id="ARBA00023159"/>
    </source>
</evidence>
<keyword evidence="10" id="KW-0007">Acetylation</keyword>
<evidence type="ECO:0000256" key="12">
    <source>
        <dbReference type="ARBA" id="ARBA00023128"/>
    </source>
</evidence>
<feature type="domain" description="MYST-type HAT" evidence="22">
    <location>
        <begin position="171"/>
        <end position="444"/>
    </location>
</feature>
<dbReference type="GO" id="GO:0051241">
    <property type="term" value="P:negative regulation of multicellular organismal process"/>
    <property type="evidence" value="ECO:0007669"/>
    <property type="project" value="UniProtKB-ARBA"/>
</dbReference>
<dbReference type="EC" id="2.3.1.48" evidence="20"/>
<keyword evidence="8" id="KW-0862">Zinc</keyword>
<keyword evidence="11" id="KW-0805">Transcription regulation</keyword>
<dbReference type="InterPro" id="IPR000953">
    <property type="entry name" value="Chromo/chromo_shadow_dom"/>
</dbReference>
<dbReference type="GO" id="GO:0072487">
    <property type="term" value="C:MSL complex"/>
    <property type="evidence" value="ECO:0007669"/>
    <property type="project" value="TreeGrafter"/>
</dbReference>
<protein>
    <recommendedName>
        <fullName evidence="20">Histone acetyltransferase</fullName>
        <ecNumber evidence="20">2.3.1.48</ecNumber>
    </recommendedName>
</protein>
<keyword evidence="14" id="KW-0804">Transcription</keyword>
<feature type="compositionally biased region" description="Acidic residues" evidence="21">
    <location>
        <begin position="32"/>
        <end position="43"/>
    </location>
</feature>
<evidence type="ECO:0000256" key="3">
    <source>
        <dbReference type="ARBA" id="ARBA00010107"/>
    </source>
</evidence>
<dbReference type="InterPro" id="IPR025995">
    <property type="entry name" value="Tudor-knot"/>
</dbReference>
<keyword evidence="6" id="KW-0479">Metal-binding</keyword>
<evidence type="ECO:0000256" key="7">
    <source>
        <dbReference type="ARBA" id="ARBA00022771"/>
    </source>
</evidence>
<dbReference type="InterPro" id="IPR036388">
    <property type="entry name" value="WH-like_DNA-bd_sf"/>
</dbReference>
<dbReference type="FunFam" id="3.30.60.60:FF:000001">
    <property type="entry name" value="Histone acetyltransferase"/>
    <property type="match status" value="1"/>
</dbReference>
<keyword evidence="13" id="KW-0010">Activator</keyword>
<evidence type="ECO:0000256" key="16">
    <source>
        <dbReference type="ARBA" id="ARBA00047787"/>
    </source>
</evidence>
<dbReference type="InterPro" id="IPR050603">
    <property type="entry name" value="MYST_HAT"/>
</dbReference>
<evidence type="ECO:0000256" key="21">
    <source>
        <dbReference type="SAM" id="MobiDB-lite"/>
    </source>
</evidence>
<dbReference type="Gene3D" id="1.10.10.10">
    <property type="entry name" value="Winged helix-like DNA-binding domain superfamily/Winged helix DNA-binding domain"/>
    <property type="match status" value="1"/>
</dbReference>
<dbReference type="FunFam" id="3.40.630.30:FF:000002">
    <property type="entry name" value="Histone acetyltransferase"/>
    <property type="match status" value="1"/>
</dbReference>
<keyword evidence="7" id="KW-0863">Zinc-finger</keyword>
<keyword evidence="12" id="KW-0496">Mitochondrion</keyword>
<keyword evidence="5" id="KW-0808">Transferase</keyword>
<dbReference type="FunFam" id="2.30.30.140:FF:000039">
    <property type="entry name" value="Histone acetyltransferase"/>
    <property type="match status" value="1"/>
</dbReference>
<evidence type="ECO:0000313" key="23">
    <source>
        <dbReference type="EMBL" id="KAF7269744.1"/>
    </source>
</evidence>
<evidence type="ECO:0000256" key="11">
    <source>
        <dbReference type="ARBA" id="ARBA00023015"/>
    </source>
</evidence>
<dbReference type="SMART" id="SM00298">
    <property type="entry name" value="CHROMO"/>
    <property type="match status" value="1"/>
</dbReference>
<comment type="similarity">
    <text evidence="3 20">Belongs to the MYST (SAS/MOZ) family.</text>
</comment>
<evidence type="ECO:0000256" key="17">
    <source>
        <dbReference type="ARBA" id="ARBA00051681"/>
    </source>
</evidence>
<keyword evidence="24" id="KW-1185">Reference proteome</keyword>
<evidence type="ECO:0000256" key="18">
    <source>
        <dbReference type="ARBA" id="ARBA00062668"/>
    </source>
</evidence>
<dbReference type="AlphaFoldDB" id="A0A834M9B9"/>
<dbReference type="SUPFAM" id="SSF55729">
    <property type="entry name" value="Acyl-CoA N-acyltransferases (Nat)"/>
    <property type="match status" value="1"/>
</dbReference>
<dbReference type="GO" id="GO:0008270">
    <property type="term" value="F:zinc ion binding"/>
    <property type="evidence" value="ECO:0007669"/>
    <property type="project" value="UniProtKB-KW"/>
</dbReference>